<keyword evidence="4 5" id="KW-0472">Membrane</keyword>
<feature type="transmembrane region" description="Helical" evidence="5">
    <location>
        <begin position="158"/>
        <end position="175"/>
    </location>
</feature>
<accession>A0A7C5P7K4</accession>
<dbReference type="InterPro" id="IPR000537">
    <property type="entry name" value="UbiA_prenyltransferase"/>
</dbReference>
<organism evidence="6">
    <name type="scientific">Thermococcus litoralis</name>
    <dbReference type="NCBI Taxonomy" id="2265"/>
    <lineage>
        <taxon>Archaea</taxon>
        <taxon>Methanobacteriati</taxon>
        <taxon>Methanobacteriota</taxon>
        <taxon>Thermococci</taxon>
        <taxon>Thermococcales</taxon>
        <taxon>Thermococcaceae</taxon>
        <taxon>Thermococcus</taxon>
    </lineage>
</organism>
<dbReference type="PANTHER" id="PTHR42723:SF1">
    <property type="entry name" value="CHLOROPHYLL SYNTHASE, CHLOROPLASTIC"/>
    <property type="match status" value="1"/>
</dbReference>
<evidence type="ECO:0000256" key="3">
    <source>
        <dbReference type="ARBA" id="ARBA00022989"/>
    </source>
</evidence>
<comment type="caution">
    <text evidence="6">The sequence shown here is derived from an EMBL/GenBank/DDBJ whole genome shotgun (WGS) entry which is preliminary data.</text>
</comment>
<dbReference type="EMBL" id="DRTU01000322">
    <property type="protein sequence ID" value="HHI01371.1"/>
    <property type="molecule type" value="Genomic_DNA"/>
</dbReference>
<dbReference type="GO" id="GO:0005886">
    <property type="term" value="C:plasma membrane"/>
    <property type="evidence" value="ECO:0007669"/>
    <property type="project" value="UniProtKB-SubCell"/>
</dbReference>
<name>A0A7C5P7K4_THELI</name>
<dbReference type="InterPro" id="IPR044878">
    <property type="entry name" value="UbiA_sf"/>
</dbReference>
<dbReference type="Gene3D" id="1.10.357.140">
    <property type="entry name" value="UbiA prenyltransferase"/>
    <property type="match status" value="1"/>
</dbReference>
<feature type="transmembrane region" description="Helical" evidence="5">
    <location>
        <begin position="81"/>
        <end position="103"/>
    </location>
</feature>
<dbReference type="GO" id="GO:0016765">
    <property type="term" value="F:transferase activity, transferring alkyl or aryl (other than methyl) groups"/>
    <property type="evidence" value="ECO:0007669"/>
    <property type="project" value="InterPro"/>
</dbReference>
<evidence type="ECO:0000313" key="6">
    <source>
        <dbReference type="EMBL" id="HHI01371.1"/>
    </source>
</evidence>
<dbReference type="AlphaFoldDB" id="A0A7C5P7K4"/>
<protein>
    <submittedName>
        <fullName evidence="6">4-hydroxybenzoate polyprenyltransferase</fullName>
    </submittedName>
</protein>
<comment type="subcellular location">
    <subcellularLocation>
        <location evidence="1">Cell membrane</location>
        <topology evidence="1">Multi-pass membrane protein</topology>
    </subcellularLocation>
</comment>
<dbReference type="Pfam" id="PF01040">
    <property type="entry name" value="UbiA"/>
    <property type="match status" value="1"/>
</dbReference>
<keyword evidence="2 5" id="KW-0812">Transmembrane</keyword>
<evidence type="ECO:0000256" key="5">
    <source>
        <dbReference type="SAM" id="Phobius"/>
    </source>
</evidence>
<proteinExistence type="predicted"/>
<dbReference type="InterPro" id="IPR050475">
    <property type="entry name" value="Prenyltransferase_related"/>
</dbReference>
<keyword evidence="3 5" id="KW-1133">Transmembrane helix</keyword>
<evidence type="ECO:0000256" key="2">
    <source>
        <dbReference type="ARBA" id="ARBA00022692"/>
    </source>
</evidence>
<feature type="transmembrane region" description="Helical" evidence="5">
    <location>
        <begin position="109"/>
        <end position="125"/>
    </location>
</feature>
<evidence type="ECO:0000256" key="4">
    <source>
        <dbReference type="ARBA" id="ARBA00023136"/>
    </source>
</evidence>
<dbReference type="PANTHER" id="PTHR42723">
    <property type="entry name" value="CHLOROPHYLL SYNTHASE"/>
    <property type="match status" value="1"/>
</dbReference>
<reference evidence="6" key="1">
    <citation type="journal article" date="2020" name="mSystems">
        <title>Genome- and Community-Level Interaction Insights into Carbon Utilization and Element Cycling Functions of Hydrothermarchaeota in Hydrothermal Sediment.</title>
        <authorList>
            <person name="Zhou Z."/>
            <person name="Liu Y."/>
            <person name="Xu W."/>
            <person name="Pan J."/>
            <person name="Luo Z.H."/>
            <person name="Li M."/>
        </authorList>
    </citation>
    <scope>NUCLEOTIDE SEQUENCE [LARGE SCALE GENOMIC DNA]</scope>
    <source>
        <strain evidence="6">HyVt-93</strain>
    </source>
</reference>
<evidence type="ECO:0000256" key="1">
    <source>
        <dbReference type="ARBA" id="ARBA00004651"/>
    </source>
</evidence>
<dbReference type="Proteomes" id="UP000886217">
    <property type="component" value="Unassembled WGS sequence"/>
</dbReference>
<feature type="transmembrane region" description="Helical" evidence="5">
    <location>
        <begin position="35"/>
        <end position="60"/>
    </location>
</feature>
<feature type="non-terminal residue" evidence="6">
    <location>
        <position position="211"/>
    </location>
</feature>
<gene>
    <name evidence="6" type="ORF">ENL40_07940</name>
</gene>
<sequence length="211" mass="23366">MLRAVIKNTRLLDGRAYIGIGLLGILISFRNNPDVIKALMFALSLVLYVAYAFAINNCFDSDTDALNPQKRNKNPIASGELSFRAGIISSFTLILAAMLISLFSNRDAFIVYTIMTALATFYSAPPRLKARPIVDVLSHGLFFGTMPFIYGAYFDGSITLYEGLIGLALFSYSMAMELRNHLEDYESDLKANLKTTPIVIGKRTSEKLVLI</sequence>